<accession>A0ABN9PC55</accession>
<feature type="region of interest" description="Disordered" evidence="2">
    <location>
        <begin position="64"/>
        <end position="88"/>
    </location>
</feature>
<keyword evidence="4" id="KW-1185">Reference proteome</keyword>
<feature type="region of interest" description="Disordered" evidence="2">
    <location>
        <begin position="1"/>
        <end position="23"/>
    </location>
</feature>
<evidence type="ECO:0000256" key="1">
    <source>
        <dbReference type="SAM" id="Coils"/>
    </source>
</evidence>
<keyword evidence="1" id="KW-0175">Coiled coil</keyword>
<evidence type="ECO:0000256" key="2">
    <source>
        <dbReference type="SAM" id="MobiDB-lite"/>
    </source>
</evidence>
<organism evidence="3 4">
    <name type="scientific">Prorocentrum cordatum</name>
    <dbReference type="NCBI Taxonomy" id="2364126"/>
    <lineage>
        <taxon>Eukaryota</taxon>
        <taxon>Sar</taxon>
        <taxon>Alveolata</taxon>
        <taxon>Dinophyceae</taxon>
        <taxon>Prorocentrales</taxon>
        <taxon>Prorocentraceae</taxon>
        <taxon>Prorocentrum</taxon>
    </lineage>
</organism>
<sequence length="88" mass="9552">MASHLDSIPGAYRKEGGPGYGSVGAGGVVKLDDGDYYVEANEKLQEVDHQVSAAERLREQDESEVAAFQHDRHVRPTRAFSPPSTTLP</sequence>
<dbReference type="EMBL" id="CAUYUJ010000414">
    <property type="protein sequence ID" value="CAK0790412.1"/>
    <property type="molecule type" value="Genomic_DNA"/>
</dbReference>
<protein>
    <recommendedName>
        <fullName evidence="5">Tubulin-specific chaperone A</fullName>
    </recommendedName>
</protein>
<comment type="caution">
    <text evidence="3">The sequence shown here is derived from an EMBL/GenBank/DDBJ whole genome shotgun (WGS) entry which is preliminary data.</text>
</comment>
<proteinExistence type="predicted"/>
<evidence type="ECO:0000313" key="3">
    <source>
        <dbReference type="EMBL" id="CAK0790412.1"/>
    </source>
</evidence>
<name>A0ABN9PC55_9DINO</name>
<dbReference type="Proteomes" id="UP001189429">
    <property type="component" value="Unassembled WGS sequence"/>
</dbReference>
<feature type="coiled-coil region" evidence="1">
    <location>
        <begin position="37"/>
        <end position="64"/>
    </location>
</feature>
<evidence type="ECO:0008006" key="5">
    <source>
        <dbReference type="Google" id="ProtNLM"/>
    </source>
</evidence>
<gene>
    <name evidence="3" type="ORF">PCOR1329_LOCUS1695</name>
</gene>
<reference evidence="3" key="1">
    <citation type="submission" date="2023-10" db="EMBL/GenBank/DDBJ databases">
        <authorList>
            <person name="Chen Y."/>
            <person name="Shah S."/>
            <person name="Dougan E. K."/>
            <person name="Thang M."/>
            <person name="Chan C."/>
        </authorList>
    </citation>
    <scope>NUCLEOTIDE SEQUENCE [LARGE SCALE GENOMIC DNA]</scope>
</reference>
<evidence type="ECO:0000313" key="4">
    <source>
        <dbReference type="Proteomes" id="UP001189429"/>
    </source>
</evidence>